<dbReference type="Proteomes" id="UP001165121">
    <property type="component" value="Unassembled WGS sequence"/>
</dbReference>
<organism evidence="2 3">
    <name type="scientific">Phytophthora fragariaefolia</name>
    <dbReference type="NCBI Taxonomy" id="1490495"/>
    <lineage>
        <taxon>Eukaryota</taxon>
        <taxon>Sar</taxon>
        <taxon>Stramenopiles</taxon>
        <taxon>Oomycota</taxon>
        <taxon>Peronosporomycetes</taxon>
        <taxon>Peronosporales</taxon>
        <taxon>Peronosporaceae</taxon>
        <taxon>Phytophthora</taxon>
    </lineage>
</organism>
<sequence length="134" mass="15163">MRAGLKAPEMTEDEKKAVDAWIQDNGLNQYGDDATRMYTGGTPLFDENTGMNRDRYEYILSHHHDRPWQTEGAEKATLFAMETKAQDSQGQGSVAGVFAMLGMLTVALAGVAVRKMHQGRRERFRYNPIHSREQ</sequence>
<accession>A0A9W6XKF8</accession>
<proteinExistence type="predicted"/>
<evidence type="ECO:0000256" key="1">
    <source>
        <dbReference type="SAM" id="Phobius"/>
    </source>
</evidence>
<dbReference type="EMBL" id="BSXT01001242">
    <property type="protein sequence ID" value="GMF40385.1"/>
    <property type="molecule type" value="Genomic_DNA"/>
</dbReference>
<evidence type="ECO:0000313" key="3">
    <source>
        <dbReference type="Proteomes" id="UP001165121"/>
    </source>
</evidence>
<keyword evidence="1" id="KW-0812">Transmembrane</keyword>
<comment type="caution">
    <text evidence="2">The sequence shown here is derived from an EMBL/GenBank/DDBJ whole genome shotgun (WGS) entry which is preliminary data.</text>
</comment>
<keyword evidence="1" id="KW-0472">Membrane</keyword>
<evidence type="ECO:0000313" key="2">
    <source>
        <dbReference type="EMBL" id="GMF40385.1"/>
    </source>
</evidence>
<dbReference type="AlphaFoldDB" id="A0A9W6XKF8"/>
<gene>
    <name evidence="2" type="ORF">Pfra01_001238800</name>
</gene>
<dbReference type="OrthoDB" id="2016588at2759"/>
<keyword evidence="1" id="KW-1133">Transmembrane helix</keyword>
<protein>
    <submittedName>
        <fullName evidence="2">Unnamed protein product</fullName>
    </submittedName>
</protein>
<feature type="transmembrane region" description="Helical" evidence="1">
    <location>
        <begin position="94"/>
        <end position="113"/>
    </location>
</feature>
<reference evidence="2" key="1">
    <citation type="submission" date="2023-04" db="EMBL/GenBank/DDBJ databases">
        <title>Phytophthora fragariaefolia NBRC 109709.</title>
        <authorList>
            <person name="Ichikawa N."/>
            <person name="Sato H."/>
            <person name="Tonouchi N."/>
        </authorList>
    </citation>
    <scope>NUCLEOTIDE SEQUENCE</scope>
    <source>
        <strain evidence="2">NBRC 109709</strain>
    </source>
</reference>
<name>A0A9W6XKF8_9STRA</name>
<keyword evidence="3" id="KW-1185">Reference proteome</keyword>